<evidence type="ECO:0000259" key="3">
    <source>
        <dbReference type="Pfam" id="PF01648"/>
    </source>
</evidence>
<accession>A0A560W843</accession>
<dbReference type="Gene3D" id="3.90.470.20">
    <property type="entry name" value="4'-phosphopantetheinyl transferase domain"/>
    <property type="match status" value="2"/>
</dbReference>
<dbReference type="EMBL" id="VIUW01000004">
    <property type="protein sequence ID" value="TWD13778.1"/>
    <property type="molecule type" value="Genomic_DNA"/>
</dbReference>
<evidence type="ECO:0000256" key="2">
    <source>
        <dbReference type="ARBA" id="ARBA00022679"/>
    </source>
</evidence>
<gene>
    <name evidence="4" type="ORF">FB557_2412</name>
</gene>
<dbReference type="Proteomes" id="UP000315628">
    <property type="component" value="Unassembled WGS sequence"/>
</dbReference>
<dbReference type="GO" id="GO:0019878">
    <property type="term" value="P:lysine biosynthetic process via aminoadipic acid"/>
    <property type="evidence" value="ECO:0007669"/>
    <property type="project" value="TreeGrafter"/>
</dbReference>
<name>A0A560W843_9MICO</name>
<dbReference type="InterPro" id="IPR050559">
    <property type="entry name" value="P-Pant_transferase_sf"/>
</dbReference>
<keyword evidence="5" id="KW-1185">Reference proteome</keyword>
<dbReference type="GO" id="GO:0005829">
    <property type="term" value="C:cytosol"/>
    <property type="evidence" value="ECO:0007669"/>
    <property type="project" value="TreeGrafter"/>
</dbReference>
<comment type="caution">
    <text evidence="4">The sequence shown here is derived from an EMBL/GenBank/DDBJ whole genome shotgun (WGS) entry which is preliminary data.</text>
</comment>
<feature type="domain" description="4'-phosphopantetheinyl transferase" evidence="3">
    <location>
        <begin position="110"/>
        <end position="216"/>
    </location>
</feature>
<reference evidence="4 5" key="1">
    <citation type="submission" date="2019-06" db="EMBL/GenBank/DDBJ databases">
        <title>Sequencing the genomes of 1000 actinobacteria strains.</title>
        <authorList>
            <person name="Klenk H.-P."/>
        </authorList>
    </citation>
    <scope>NUCLEOTIDE SEQUENCE [LARGE SCALE GENOMIC DNA]</scope>
    <source>
        <strain evidence="4 5">DSM 18935</strain>
    </source>
</reference>
<dbReference type="InterPro" id="IPR008278">
    <property type="entry name" value="4-PPantetheinyl_Trfase_dom"/>
</dbReference>
<proteinExistence type="inferred from homology"/>
<dbReference type="Pfam" id="PF01648">
    <property type="entry name" value="ACPS"/>
    <property type="match status" value="1"/>
</dbReference>
<dbReference type="InterPro" id="IPR037143">
    <property type="entry name" value="4-PPantetheinyl_Trfase_dom_sf"/>
</dbReference>
<dbReference type="GO" id="GO:0000287">
    <property type="term" value="F:magnesium ion binding"/>
    <property type="evidence" value="ECO:0007669"/>
    <property type="project" value="InterPro"/>
</dbReference>
<evidence type="ECO:0000313" key="5">
    <source>
        <dbReference type="Proteomes" id="UP000315628"/>
    </source>
</evidence>
<sequence length="230" mass="24993">MMNRMALRVGLAEAVVADEPSLRDLLDDTELARADRKRDPAPFVSAHALARRTLARVLHVDPADLAFERRCPTCGSERHGKPSIVARPDWSFSLSYTDTLAVIAVAQGPSVGIDVEHVEEADFDSFDRLTLAEEEGAAFAQVHGRDLLAARAQVWARKEAILKATGHGLVVDPTEVVVTGPESPAALVDWRAEESRPEAVSLADADLRTPDHRCAVAVLAEDALEVHRID</sequence>
<evidence type="ECO:0000313" key="4">
    <source>
        <dbReference type="EMBL" id="TWD13778.1"/>
    </source>
</evidence>
<dbReference type="SUPFAM" id="SSF56214">
    <property type="entry name" value="4'-phosphopantetheinyl transferase"/>
    <property type="match status" value="2"/>
</dbReference>
<organism evidence="4 5">
    <name type="scientific">Marihabitans asiaticum</name>
    <dbReference type="NCBI Taxonomy" id="415218"/>
    <lineage>
        <taxon>Bacteria</taxon>
        <taxon>Bacillati</taxon>
        <taxon>Actinomycetota</taxon>
        <taxon>Actinomycetes</taxon>
        <taxon>Micrococcales</taxon>
        <taxon>Intrasporangiaceae</taxon>
        <taxon>Marihabitans</taxon>
    </lineage>
</organism>
<dbReference type="PANTHER" id="PTHR12215:SF10">
    <property type="entry name" value="L-AMINOADIPATE-SEMIALDEHYDE DEHYDROGENASE-PHOSPHOPANTETHEINYL TRANSFERASE"/>
    <property type="match status" value="1"/>
</dbReference>
<evidence type="ECO:0000256" key="1">
    <source>
        <dbReference type="ARBA" id="ARBA00010990"/>
    </source>
</evidence>
<dbReference type="OrthoDB" id="190168at2"/>
<comment type="similarity">
    <text evidence="1">Belongs to the P-Pant transferase superfamily. Gsp/Sfp/HetI/AcpT family.</text>
</comment>
<dbReference type="GO" id="GO:0008897">
    <property type="term" value="F:holo-[acyl-carrier-protein] synthase activity"/>
    <property type="evidence" value="ECO:0007669"/>
    <property type="project" value="InterPro"/>
</dbReference>
<dbReference type="AlphaFoldDB" id="A0A560W843"/>
<dbReference type="PANTHER" id="PTHR12215">
    <property type="entry name" value="PHOSPHOPANTETHEINE TRANSFERASE"/>
    <property type="match status" value="1"/>
</dbReference>
<keyword evidence="2 4" id="KW-0808">Transferase</keyword>
<protein>
    <submittedName>
        <fullName evidence="4">4'-phosphopantetheinyl transferase</fullName>
    </submittedName>
</protein>